<accession>A0A382XTP4</accession>
<evidence type="ECO:0000313" key="1">
    <source>
        <dbReference type="EMBL" id="SVD73851.1"/>
    </source>
</evidence>
<protein>
    <submittedName>
        <fullName evidence="1">Uncharacterized protein</fullName>
    </submittedName>
</protein>
<dbReference type="EMBL" id="UINC01170018">
    <property type="protein sequence ID" value="SVD73851.1"/>
    <property type="molecule type" value="Genomic_DNA"/>
</dbReference>
<dbReference type="AlphaFoldDB" id="A0A382XTP4"/>
<proteinExistence type="predicted"/>
<reference evidence="1" key="1">
    <citation type="submission" date="2018-05" db="EMBL/GenBank/DDBJ databases">
        <authorList>
            <person name="Lanie J.A."/>
            <person name="Ng W.-L."/>
            <person name="Kazmierczak K.M."/>
            <person name="Andrzejewski T.M."/>
            <person name="Davidsen T.M."/>
            <person name="Wayne K.J."/>
            <person name="Tettelin H."/>
            <person name="Glass J.I."/>
            <person name="Rusch D."/>
            <person name="Podicherti R."/>
            <person name="Tsui H.-C.T."/>
            <person name="Winkler M.E."/>
        </authorList>
    </citation>
    <scope>NUCLEOTIDE SEQUENCE</scope>
</reference>
<gene>
    <name evidence="1" type="ORF">METZ01_LOCUS426705</name>
</gene>
<organism evidence="1">
    <name type="scientific">marine metagenome</name>
    <dbReference type="NCBI Taxonomy" id="408172"/>
    <lineage>
        <taxon>unclassified sequences</taxon>
        <taxon>metagenomes</taxon>
        <taxon>ecological metagenomes</taxon>
    </lineage>
</organism>
<name>A0A382XTP4_9ZZZZ</name>
<sequence length="89" mass="9376">MLLPTKTPVVVNTIPRQLSALSPELNLFQASSDGLCTSVKSSTQKHMPACYLLNQISLAATVGINQSSLNTAIAFPAVFVSDFGGGYCE</sequence>